<feature type="short sequence motif" description="GXGXXG" evidence="2">
    <location>
        <begin position="26"/>
        <end position="31"/>
    </location>
</feature>
<dbReference type="PROSITE" id="PS51635">
    <property type="entry name" value="PNPLA"/>
    <property type="match status" value="1"/>
</dbReference>
<evidence type="ECO:0000313" key="5">
    <source>
        <dbReference type="Proteomes" id="UP000295479"/>
    </source>
</evidence>
<comment type="caution">
    <text evidence="4">The sequence shown here is derived from an EMBL/GenBank/DDBJ whole genome shotgun (WGS) entry which is preliminary data.</text>
</comment>
<name>A0A4V2YYR1_9FLAO</name>
<evidence type="ECO:0000259" key="3">
    <source>
        <dbReference type="PROSITE" id="PS51635"/>
    </source>
</evidence>
<dbReference type="Proteomes" id="UP000295479">
    <property type="component" value="Unassembled WGS sequence"/>
</dbReference>
<feature type="active site" description="Proton acceptor" evidence="2">
    <location>
        <position position="190"/>
    </location>
</feature>
<evidence type="ECO:0000256" key="1">
    <source>
        <dbReference type="ARBA" id="ARBA00023098"/>
    </source>
</evidence>
<reference evidence="4 5" key="1">
    <citation type="submission" date="2019-03" db="EMBL/GenBank/DDBJ databases">
        <title>Flavobacterium AR-3-4 sp. nov. isolated from arctic soil.</title>
        <authorList>
            <person name="Chaudhary D.K."/>
        </authorList>
    </citation>
    <scope>NUCLEOTIDE SEQUENCE [LARGE SCALE GENOMIC DNA]</scope>
    <source>
        <strain evidence="4 5">AR-3-4</strain>
    </source>
</reference>
<dbReference type="PANTHER" id="PTHR24138:SF10">
    <property type="entry name" value="PHOSPHOLIPASE A2"/>
    <property type="match status" value="1"/>
</dbReference>
<evidence type="ECO:0000256" key="2">
    <source>
        <dbReference type="PROSITE-ProRule" id="PRU01161"/>
    </source>
</evidence>
<dbReference type="GO" id="GO:0016042">
    <property type="term" value="P:lipid catabolic process"/>
    <property type="evidence" value="ECO:0007669"/>
    <property type="project" value="UniProtKB-UniRule"/>
</dbReference>
<protein>
    <recommendedName>
        <fullName evidence="3">PNPLA domain-containing protein</fullName>
    </recommendedName>
</protein>
<dbReference type="InterPro" id="IPR016035">
    <property type="entry name" value="Acyl_Trfase/lysoPLipase"/>
</dbReference>
<keyword evidence="2" id="KW-0378">Hydrolase</keyword>
<dbReference type="EMBL" id="SMFK01000019">
    <property type="protein sequence ID" value="TDD94117.1"/>
    <property type="molecule type" value="Genomic_DNA"/>
</dbReference>
<feature type="active site" description="Nucleophile" evidence="2">
    <location>
        <position position="60"/>
    </location>
</feature>
<dbReference type="InterPro" id="IPR047156">
    <property type="entry name" value="Teg/CotR/CapV-like"/>
</dbReference>
<dbReference type="SUPFAM" id="SSF52151">
    <property type="entry name" value="FabD/lysophospholipase-like"/>
    <property type="match status" value="1"/>
</dbReference>
<dbReference type="Gene3D" id="3.40.1090.10">
    <property type="entry name" value="Cytosolic phospholipase A2 catalytic domain"/>
    <property type="match status" value="1"/>
</dbReference>
<gene>
    <name evidence="4" type="ORF">E0F76_17655</name>
</gene>
<dbReference type="InterPro" id="IPR002641">
    <property type="entry name" value="PNPLA_dom"/>
</dbReference>
<dbReference type="CDD" id="cd07199">
    <property type="entry name" value="Pat17_PNPLA8_PNPLA9_like"/>
    <property type="match status" value="1"/>
</dbReference>
<dbReference type="AlphaFoldDB" id="A0A4V2YYR1"/>
<dbReference type="GO" id="GO:0016787">
    <property type="term" value="F:hydrolase activity"/>
    <property type="evidence" value="ECO:0007669"/>
    <property type="project" value="UniProtKB-UniRule"/>
</dbReference>
<feature type="domain" description="PNPLA" evidence="3">
    <location>
        <begin position="22"/>
        <end position="204"/>
    </location>
</feature>
<feature type="short sequence motif" description="DGA/G" evidence="2">
    <location>
        <begin position="190"/>
        <end position="192"/>
    </location>
</feature>
<proteinExistence type="predicted"/>
<accession>A0A4V2YYR1</accession>
<sequence>MKTKKEIAHENLGIPQKKKIILSIDGGGMRGILTVQLLKKLEEIAGSPCYEWCDMVAGTSTGAIISGLILKRNDAKKIEEYYVSLVSRVFTKRNFLANRYYNPPAFDKKNYRNLLKQIIGDDTLGELNQKSNLDCFFTSKDLSAGEETFFTCVNINGVSNGTYKSVLLRSVLEATMSAPTYFSPFERFVDGGTTTYNNPAMTAVLEALTYTGKDKYKAEEMVVLSFGTGTTLRFMDPLKTDSPKGLDALFWLNYVMEETSKDASEMQIDLLRSGLIKNLDLRRYQISLDTTSIQKLSNKSIKHIPNLEADSLYELDDHVLSNIEMDDVSKFPLMKVIGEAMAEFICPIEEKELAITKRKGNWFTTDFIDPVTKRGILVTAHGSDHIQEIKLHLSNKDWIDHQPTA</sequence>
<keyword evidence="1 2" id="KW-0443">Lipid metabolism</keyword>
<keyword evidence="5" id="KW-1185">Reference proteome</keyword>
<dbReference type="OrthoDB" id="9807112at2"/>
<feature type="short sequence motif" description="GXSXG" evidence="2">
    <location>
        <begin position="58"/>
        <end position="62"/>
    </location>
</feature>
<organism evidence="4 5">
    <name type="scientific">Flavobacterium cellulosilyticum</name>
    <dbReference type="NCBI Taxonomy" id="2541731"/>
    <lineage>
        <taxon>Bacteria</taxon>
        <taxon>Pseudomonadati</taxon>
        <taxon>Bacteroidota</taxon>
        <taxon>Flavobacteriia</taxon>
        <taxon>Flavobacteriales</taxon>
        <taxon>Flavobacteriaceae</taxon>
        <taxon>Flavobacterium</taxon>
    </lineage>
</organism>
<dbReference type="RefSeq" id="WP_132009334.1">
    <property type="nucleotide sequence ID" value="NZ_SMFK01000019.1"/>
</dbReference>
<keyword evidence="2" id="KW-0442">Lipid degradation</keyword>
<evidence type="ECO:0000313" key="4">
    <source>
        <dbReference type="EMBL" id="TDD94117.1"/>
    </source>
</evidence>
<dbReference type="PANTHER" id="PTHR24138">
    <property type="entry name" value="INTRACELLLAR PHOSPHOLIPASE A FAMILY"/>
    <property type="match status" value="1"/>
</dbReference>
<dbReference type="Pfam" id="PF01734">
    <property type="entry name" value="Patatin"/>
    <property type="match status" value="1"/>
</dbReference>